<gene>
    <name evidence="2" type="ORF">PDUR_22170</name>
</gene>
<reference evidence="2 3" key="1">
    <citation type="submission" date="2014-08" db="EMBL/GenBank/DDBJ databases">
        <title>Comparative genomics of the Paenibacillus odorifer group.</title>
        <authorList>
            <person name="den Bakker H.C."/>
            <person name="Tsai Y.-C."/>
            <person name="Martin N."/>
            <person name="Korlach J."/>
            <person name="Wiedmann M."/>
        </authorList>
    </citation>
    <scope>NUCLEOTIDE SEQUENCE [LARGE SCALE GENOMIC DNA]</scope>
    <source>
        <strain evidence="2 3">DSM 1735</strain>
    </source>
</reference>
<protein>
    <submittedName>
        <fullName evidence="2">XRE family transcriptional regulator</fullName>
    </submittedName>
</protein>
<accession>A0A089HQL9</accession>
<dbReference type="OrthoDB" id="9805309at2"/>
<dbReference type="CDD" id="cd00093">
    <property type="entry name" value="HTH_XRE"/>
    <property type="match status" value="1"/>
</dbReference>
<dbReference type="Proteomes" id="UP000029409">
    <property type="component" value="Chromosome"/>
</dbReference>
<proteinExistence type="predicted"/>
<feature type="domain" description="HTH cro/C1-type" evidence="1">
    <location>
        <begin position="23"/>
        <end position="60"/>
    </location>
</feature>
<dbReference type="PANTHER" id="PTHR37301">
    <property type="entry name" value="DNA-BINDING PROTEIN-RELATED"/>
    <property type="match status" value="1"/>
</dbReference>
<name>A0A089HQL9_PAEDU</name>
<keyword evidence="3" id="KW-1185">Reference proteome</keyword>
<dbReference type="GO" id="GO:0003677">
    <property type="term" value="F:DNA binding"/>
    <property type="evidence" value="ECO:0007669"/>
    <property type="project" value="InterPro"/>
</dbReference>
<evidence type="ECO:0000313" key="3">
    <source>
        <dbReference type="Proteomes" id="UP000029409"/>
    </source>
</evidence>
<dbReference type="Pfam" id="PF13443">
    <property type="entry name" value="HTH_26"/>
    <property type="match status" value="1"/>
</dbReference>
<dbReference type="STRING" id="44251.PDUR_22170"/>
<dbReference type="KEGG" id="pdu:PDUR_22170"/>
<evidence type="ECO:0000259" key="1">
    <source>
        <dbReference type="PROSITE" id="PS50943"/>
    </source>
</evidence>
<dbReference type="RefSeq" id="WP_042209586.1">
    <property type="nucleotide sequence ID" value="NZ_CP009288.1"/>
</dbReference>
<evidence type="ECO:0000313" key="2">
    <source>
        <dbReference type="EMBL" id="AIQ14306.1"/>
    </source>
</evidence>
<dbReference type="Gene3D" id="1.10.260.40">
    <property type="entry name" value="lambda repressor-like DNA-binding domains"/>
    <property type="match status" value="1"/>
</dbReference>
<dbReference type="eggNOG" id="COG3655">
    <property type="taxonomic scope" value="Bacteria"/>
</dbReference>
<dbReference type="AlphaFoldDB" id="A0A089HQL9"/>
<dbReference type="EMBL" id="CP009288">
    <property type="protein sequence ID" value="AIQ14306.1"/>
    <property type="molecule type" value="Genomic_DNA"/>
</dbReference>
<sequence>MISYKPFQKLLIDRDIKKQELLKLTGISSATMAKLNTNEYVSLEVIDKICSVLNCQPGDLLEHIPEQNDR</sequence>
<organism evidence="2 3">
    <name type="scientific">Paenibacillus durus</name>
    <name type="common">Paenibacillus azotofixans</name>
    <dbReference type="NCBI Taxonomy" id="44251"/>
    <lineage>
        <taxon>Bacteria</taxon>
        <taxon>Bacillati</taxon>
        <taxon>Bacillota</taxon>
        <taxon>Bacilli</taxon>
        <taxon>Bacillales</taxon>
        <taxon>Paenibacillaceae</taxon>
        <taxon>Paenibacillus</taxon>
    </lineage>
</organism>
<dbReference type="PANTHER" id="PTHR37301:SF1">
    <property type="entry name" value="DNA-BINDING PROTEIN"/>
    <property type="match status" value="1"/>
</dbReference>
<dbReference type="InterPro" id="IPR001387">
    <property type="entry name" value="Cro/C1-type_HTH"/>
</dbReference>
<dbReference type="InterPro" id="IPR010982">
    <property type="entry name" value="Lambda_DNA-bd_dom_sf"/>
</dbReference>
<dbReference type="SUPFAM" id="SSF47413">
    <property type="entry name" value="lambda repressor-like DNA-binding domains"/>
    <property type="match status" value="1"/>
</dbReference>
<dbReference type="PROSITE" id="PS50943">
    <property type="entry name" value="HTH_CROC1"/>
    <property type="match status" value="1"/>
</dbReference>